<evidence type="ECO:0000313" key="5">
    <source>
        <dbReference type="EMBL" id="MCL1044258.1"/>
    </source>
</evidence>
<gene>
    <name evidence="5" type="ORF">L2737_02775</name>
</gene>
<evidence type="ECO:0000259" key="4">
    <source>
        <dbReference type="PROSITE" id="PS01124"/>
    </source>
</evidence>
<dbReference type="SMART" id="SM00342">
    <property type="entry name" value="HTH_ARAC"/>
    <property type="match status" value="1"/>
</dbReference>
<dbReference type="PROSITE" id="PS00041">
    <property type="entry name" value="HTH_ARAC_FAMILY_1"/>
    <property type="match status" value="1"/>
</dbReference>
<keyword evidence="1" id="KW-0805">Transcription regulation</keyword>
<dbReference type="InterPro" id="IPR020449">
    <property type="entry name" value="Tscrpt_reg_AraC-type_HTH"/>
</dbReference>
<keyword evidence="6" id="KW-1185">Reference proteome</keyword>
<evidence type="ECO:0000256" key="2">
    <source>
        <dbReference type="ARBA" id="ARBA00023125"/>
    </source>
</evidence>
<dbReference type="PANTHER" id="PTHR43436:SF1">
    <property type="entry name" value="TRANSCRIPTIONAL REGULATORY PROTEIN"/>
    <property type="match status" value="1"/>
</dbReference>
<sequence>MSKEKIKQIIEDRVQEDGVFETGLSGVQLFRVSEPLECTPGIYEPSIAIIVSGSKEFFFDGKMHSYNSDNYMCCTVTMPLQAGTPNARPENPLLGVYISLDSRIMTELAIEIDSVAAVKRTQKGAPEPHGITLANWDASFTDAVLRLLELEDSPIATAALGAGRLKELYFAILEGDAGESARQAFGAGNGIARAIEYMSSNLDQSITIDDMAARVGMSKTVFHRKFKEATTMSPIQFSKLTRLNNAAMKIASGANVTEAAMQVGYVSSSQFSREFKRQYGQSPKQWSNTNLL</sequence>
<name>A0ABT0KKK2_9GAMM</name>
<dbReference type="Proteomes" id="UP001202134">
    <property type="component" value="Unassembled WGS sequence"/>
</dbReference>
<comment type="caution">
    <text evidence="5">The sequence shown here is derived from an EMBL/GenBank/DDBJ whole genome shotgun (WGS) entry which is preliminary data.</text>
</comment>
<dbReference type="EMBL" id="JAKIKU010000001">
    <property type="protein sequence ID" value="MCL1044258.1"/>
    <property type="molecule type" value="Genomic_DNA"/>
</dbReference>
<dbReference type="InterPro" id="IPR018062">
    <property type="entry name" value="HTH_AraC-typ_CS"/>
</dbReference>
<dbReference type="InterPro" id="IPR009594">
    <property type="entry name" value="Tscrpt_reg_HTH_AraC_N"/>
</dbReference>
<dbReference type="PROSITE" id="PS01124">
    <property type="entry name" value="HTH_ARAC_FAMILY_2"/>
    <property type="match status" value="1"/>
</dbReference>
<keyword evidence="2" id="KW-0238">DNA-binding</keyword>
<dbReference type="InterPro" id="IPR018060">
    <property type="entry name" value="HTH_AraC"/>
</dbReference>
<keyword evidence="3" id="KW-0804">Transcription</keyword>
<dbReference type="Pfam" id="PF06719">
    <property type="entry name" value="AraC_N"/>
    <property type="match status" value="1"/>
</dbReference>
<evidence type="ECO:0000256" key="1">
    <source>
        <dbReference type="ARBA" id="ARBA00023015"/>
    </source>
</evidence>
<dbReference type="Pfam" id="PF12833">
    <property type="entry name" value="HTH_18"/>
    <property type="match status" value="1"/>
</dbReference>
<evidence type="ECO:0000313" key="6">
    <source>
        <dbReference type="Proteomes" id="UP001202134"/>
    </source>
</evidence>
<dbReference type="PANTHER" id="PTHR43436">
    <property type="entry name" value="ARAC-FAMILY TRANSCRIPTIONAL REGULATOR"/>
    <property type="match status" value="1"/>
</dbReference>
<feature type="domain" description="HTH araC/xylS-type" evidence="4">
    <location>
        <begin position="192"/>
        <end position="289"/>
    </location>
</feature>
<dbReference type="SUPFAM" id="SSF46689">
    <property type="entry name" value="Homeodomain-like"/>
    <property type="match status" value="2"/>
</dbReference>
<dbReference type="RefSeq" id="WP_248954693.1">
    <property type="nucleotide sequence ID" value="NZ_JAKIKU010000001.1"/>
</dbReference>
<proteinExistence type="predicted"/>
<dbReference type="InterPro" id="IPR009057">
    <property type="entry name" value="Homeodomain-like_sf"/>
</dbReference>
<accession>A0ABT0KKK2</accession>
<reference evidence="5 6" key="1">
    <citation type="submission" date="2022-01" db="EMBL/GenBank/DDBJ databases">
        <title>Whole genome-based taxonomy of the Shewanellaceae.</title>
        <authorList>
            <person name="Martin-Rodriguez A.J."/>
        </authorList>
    </citation>
    <scope>NUCLEOTIDE SEQUENCE [LARGE SCALE GENOMIC DNA]</scope>
    <source>
        <strain evidence="5 6">DSM 24955</strain>
    </source>
</reference>
<protein>
    <submittedName>
        <fullName evidence="5">AraC family transcriptional regulator</fullName>
    </submittedName>
</protein>
<evidence type="ECO:0000256" key="3">
    <source>
        <dbReference type="ARBA" id="ARBA00023163"/>
    </source>
</evidence>
<organism evidence="5 6">
    <name type="scientific">Shewanella electrodiphila</name>
    <dbReference type="NCBI Taxonomy" id="934143"/>
    <lineage>
        <taxon>Bacteria</taxon>
        <taxon>Pseudomonadati</taxon>
        <taxon>Pseudomonadota</taxon>
        <taxon>Gammaproteobacteria</taxon>
        <taxon>Alteromonadales</taxon>
        <taxon>Shewanellaceae</taxon>
        <taxon>Shewanella</taxon>
    </lineage>
</organism>
<dbReference type="Gene3D" id="1.10.10.60">
    <property type="entry name" value="Homeodomain-like"/>
    <property type="match status" value="2"/>
</dbReference>
<dbReference type="PRINTS" id="PR00032">
    <property type="entry name" value="HTHARAC"/>
</dbReference>